<reference evidence="1" key="1">
    <citation type="submission" date="2022-02" db="EMBL/GenBank/DDBJ databases">
        <title>Plant Genome Project.</title>
        <authorList>
            <person name="Zhang R.-G."/>
        </authorList>
    </citation>
    <scope>NUCLEOTIDE SEQUENCE</scope>
    <source>
        <strain evidence="1">AT1</strain>
    </source>
</reference>
<proteinExistence type="predicted"/>
<dbReference type="EMBL" id="CM046388">
    <property type="protein sequence ID" value="KAI8573438.1"/>
    <property type="molecule type" value="Genomic_DNA"/>
</dbReference>
<gene>
    <name evidence="1" type="ORF">RHMOL_Rhmol01G0277500</name>
</gene>
<sequence length="141" mass="16132">MVGVAPLEAKMREYRLRWFGHVYCRLVDAVVRRSYMLTVGDGRAKLTLEEVVRKNLRLYSVAISGNFRKTFPGKSVIIIPIHFSLIPIITLSSNHYPYSLPIITPISLSISLQSLPYFQSLSLFFYQIITPTTISKNQTNH</sequence>
<protein>
    <submittedName>
        <fullName evidence="1">Uncharacterized protein</fullName>
    </submittedName>
</protein>
<keyword evidence="2" id="KW-1185">Reference proteome</keyword>
<evidence type="ECO:0000313" key="1">
    <source>
        <dbReference type="EMBL" id="KAI8573438.1"/>
    </source>
</evidence>
<name>A0ACC0Q5Z7_RHOML</name>
<accession>A0ACC0Q5Z7</accession>
<comment type="caution">
    <text evidence="1">The sequence shown here is derived from an EMBL/GenBank/DDBJ whole genome shotgun (WGS) entry which is preliminary data.</text>
</comment>
<organism evidence="1 2">
    <name type="scientific">Rhododendron molle</name>
    <name type="common">Chinese azalea</name>
    <name type="synonym">Azalea mollis</name>
    <dbReference type="NCBI Taxonomy" id="49168"/>
    <lineage>
        <taxon>Eukaryota</taxon>
        <taxon>Viridiplantae</taxon>
        <taxon>Streptophyta</taxon>
        <taxon>Embryophyta</taxon>
        <taxon>Tracheophyta</taxon>
        <taxon>Spermatophyta</taxon>
        <taxon>Magnoliopsida</taxon>
        <taxon>eudicotyledons</taxon>
        <taxon>Gunneridae</taxon>
        <taxon>Pentapetalae</taxon>
        <taxon>asterids</taxon>
        <taxon>Ericales</taxon>
        <taxon>Ericaceae</taxon>
        <taxon>Ericoideae</taxon>
        <taxon>Rhodoreae</taxon>
        <taxon>Rhododendron</taxon>
    </lineage>
</organism>
<dbReference type="Proteomes" id="UP001062846">
    <property type="component" value="Chromosome 1"/>
</dbReference>
<evidence type="ECO:0000313" key="2">
    <source>
        <dbReference type="Proteomes" id="UP001062846"/>
    </source>
</evidence>